<reference evidence="1" key="1">
    <citation type="submission" date="2017-02" db="UniProtKB">
        <authorList>
            <consortium name="WormBaseParasite"/>
        </authorList>
    </citation>
    <scope>IDENTIFICATION</scope>
</reference>
<dbReference type="WBParaSite" id="HPLM_0000132301-mRNA-1">
    <property type="protein sequence ID" value="HPLM_0000132301-mRNA-1"/>
    <property type="gene ID" value="HPLM_0000132301"/>
</dbReference>
<accession>A0A0N4VVK3</accession>
<dbReference type="AlphaFoldDB" id="A0A0N4VVK3"/>
<proteinExistence type="predicted"/>
<organism evidence="1">
    <name type="scientific">Haemonchus placei</name>
    <name type="common">Barber's pole worm</name>
    <dbReference type="NCBI Taxonomy" id="6290"/>
    <lineage>
        <taxon>Eukaryota</taxon>
        <taxon>Metazoa</taxon>
        <taxon>Ecdysozoa</taxon>
        <taxon>Nematoda</taxon>
        <taxon>Chromadorea</taxon>
        <taxon>Rhabditida</taxon>
        <taxon>Rhabditina</taxon>
        <taxon>Rhabditomorpha</taxon>
        <taxon>Strongyloidea</taxon>
        <taxon>Trichostrongylidae</taxon>
        <taxon>Haemonchus</taxon>
    </lineage>
</organism>
<protein>
    <submittedName>
        <fullName evidence="1">HTH_Tnp_Tc3_2 domain-containing protein</fullName>
    </submittedName>
</protein>
<dbReference type="InterPro" id="IPR036397">
    <property type="entry name" value="RNaseH_sf"/>
</dbReference>
<dbReference type="Gene3D" id="3.30.420.10">
    <property type="entry name" value="Ribonuclease H-like superfamily/Ribonuclease H"/>
    <property type="match status" value="2"/>
</dbReference>
<dbReference type="OMA" id="YCHTIRD"/>
<name>A0A0N4VVK3_HAEPC</name>
<dbReference type="PANTHER" id="PTHR23022:SF135">
    <property type="entry name" value="SI:DKEY-77F5.3"/>
    <property type="match status" value="1"/>
</dbReference>
<evidence type="ECO:0000313" key="1">
    <source>
        <dbReference type="WBParaSite" id="HPLM_0000132301-mRNA-1"/>
    </source>
</evidence>
<dbReference type="InterPro" id="IPR052338">
    <property type="entry name" value="Transposase_5"/>
</dbReference>
<dbReference type="GO" id="GO:0003676">
    <property type="term" value="F:nucleic acid binding"/>
    <property type="evidence" value="ECO:0007669"/>
    <property type="project" value="InterPro"/>
</dbReference>
<sequence length="241" mass="27785">LPSTICARLVSVHYDDILLEIERCYKSNSSATSQDVANRLRTRGIVVSTSHIRRLRHRLGFEKTTTKYCHTIRDSNKLARLDFCSEMLAAGMAFSDCVFTDECTVQIDCSTKYCFVKRGDQYSRMRSRAKHPAKVHIWGGISVRGTTQFAILPGSSRIDSELYCRILERCYLPFKSGVYNVFCFISCLRKRGVRNLDDLKVAIAQYWKTLTPEVCTRYIRGIKKRMERVVEQEGRNIIEGR</sequence>
<dbReference type="PANTHER" id="PTHR23022">
    <property type="entry name" value="TRANSPOSABLE ELEMENT-RELATED"/>
    <property type="match status" value="1"/>
</dbReference>